<protein>
    <submittedName>
        <fullName evidence="10">Alkaline phosphatase</fullName>
    </submittedName>
</protein>
<dbReference type="Pfam" id="PF00245">
    <property type="entry name" value="Alk_phosphatase"/>
    <property type="match status" value="3"/>
</dbReference>
<evidence type="ECO:0000256" key="6">
    <source>
        <dbReference type="ARBA" id="ARBA00022842"/>
    </source>
</evidence>
<dbReference type="InterPro" id="IPR018299">
    <property type="entry name" value="Alkaline_phosphatase_AS"/>
</dbReference>
<dbReference type="CDD" id="cd16012">
    <property type="entry name" value="ALP"/>
    <property type="match status" value="1"/>
</dbReference>
<evidence type="ECO:0000256" key="1">
    <source>
        <dbReference type="ARBA" id="ARBA00005984"/>
    </source>
</evidence>
<feature type="binding site" evidence="8">
    <location>
        <position position="499"/>
    </location>
    <ligand>
        <name>Mg(2+)</name>
        <dbReference type="ChEBI" id="CHEBI:18420"/>
    </ligand>
</feature>
<dbReference type="PANTHER" id="PTHR11596:SF5">
    <property type="entry name" value="ALKALINE PHOSPHATASE"/>
    <property type="match status" value="1"/>
</dbReference>
<feature type="binding site" evidence="8">
    <location>
        <position position="508"/>
    </location>
    <ligand>
        <name>Zn(2+)</name>
        <dbReference type="ChEBI" id="CHEBI:29105"/>
        <label>2</label>
    </ligand>
</feature>
<evidence type="ECO:0000256" key="2">
    <source>
        <dbReference type="ARBA" id="ARBA00022553"/>
    </source>
</evidence>
<dbReference type="Gene3D" id="3.20.20.190">
    <property type="entry name" value="Phosphatidylinositol (PI) phosphodiesterase"/>
    <property type="match status" value="1"/>
</dbReference>
<sequence length="615" mass="68382">MINQFFFTSLLWLSSCYVARAQSPITYSPEQAHSHNDYEQTIPFWQAYDQQFGSIEADIYARDGRLYVAHDSANILPNRSLEALYINPIVEKVRANKGKIYAKSGYGLQWLIDLKTPARLSLPLLVQALSTYPDVFGKGGPVKVVVSGNVPPPNQFSQYPDWIQFDGRPDVSYTPDQLAHVGLISQDFTRYTRWNGKGLIVKKERSAIQDVVQRVHQLGKKIRFWATPDNVNTWKSLMNLGVDYINTDQIAPLGHFLSLRKTAEYQNPTPHTLYQPTYRNNDSRSRVRNVILLIGDGMGLAQIYAGLTANRGDLNLAKLLNVGFSKTSAADTYITDSAAGGTAMATGQKTNNRAIGVDSTGKALPAIPTLIKKWNMVSGLISAGAITDATPAAFYAHQPDRMFEREIAADFLRNPVQILIGGGSRYFREEKVLDTLQRNGYQVGTQFSQLESLKPPFVLLDDQSVVAISKGRPDFLTKSLQKTMHDLQKTKAGFFVMAEGAQIDYGGHANDVRYVVQEMLDFDRAIGEAIRFADSNGETLVVITADHETGGLSLLDGNLSRGYVDGNFSTNDHSGVMVPVFAYGPHSLDFRGVYENTEIQRKIMTILRTYHATKN</sequence>
<evidence type="ECO:0000256" key="5">
    <source>
        <dbReference type="ARBA" id="ARBA00022833"/>
    </source>
</evidence>
<dbReference type="GO" id="GO:0008081">
    <property type="term" value="F:phosphoric diester hydrolase activity"/>
    <property type="evidence" value="ECO:0007669"/>
    <property type="project" value="InterPro"/>
</dbReference>
<keyword evidence="2" id="KW-0597">Phosphoprotein</keyword>
<dbReference type="SUPFAM" id="SSF53649">
    <property type="entry name" value="Alkaline phosphatase-like"/>
    <property type="match status" value="1"/>
</dbReference>
<reference evidence="10 11" key="1">
    <citation type="submission" date="2020-02" db="EMBL/GenBank/DDBJ databases">
        <title>Draft genome sequence of two Spirosoma agri KCTC 52727 and Spirosoma terrae KCTC 52035.</title>
        <authorList>
            <person name="Rojas J."/>
            <person name="Ambika Manirajan B."/>
            <person name="Ratering S."/>
            <person name="Suarez C."/>
            <person name="Schnell S."/>
        </authorList>
    </citation>
    <scope>NUCLEOTIDE SEQUENCE [LARGE SCALE GENOMIC DNA]</scope>
    <source>
        <strain evidence="10 11">KCTC 52727</strain>
    </source>
</reference>
<evidence type="ECO:0000256" key="4">
    <source>
        <dbReference type="ARBA" id="ARBA00022801"/>
    </source>
</evidence>
<feature type="binding site" evidence="8">
    <location>
        <position position="504"/>
    </location>
    <ligand>
        <name>Zn(2+)</name>
        <dbReference type="ChEBI" id="CHEBI:29105"/>
        <label>2</label>
    </ligand>
</feature>
<feature type="binding site" evidence="8">
    <location>
        <position position="547"/>
    </location>
    <ligand>
        <name>Zn(2+)</name>
        <dbReference type="ChEBI" id="CHEBI:29105"/>
        <label>2</label>
    </ligand>
</feature>
<dbReference type="InterPro" id="IPR039559">
    <property type="entry name" value="AIM6_PI-PLC-like_dom"/>
</dbReference>
<dbReference type="EMBL" id="JAAGNZ010000001">
    <property type="protein sequence ID" value="NEU68373.1"/>
    <property type="molecule type" value="Genomic_DNA"/>
</dbReference>
<dbReference type="InterPro" id="IPR017850">
    <property type="entry name" value="Alkaline_phosphatase_core_sf"/>
</dbReference>
<dbReference type="Gene3D" id="3.40.720.10">
    <property type="entry name" value="Alkaline Phosphatase, subunit A"/>
    <property type="match status" value="1"/>
</dbReference>
<evidence type="ECO:0000256" key="9">
    <source>
        <dbReference type="RuleBase" id="RU003946"/>
    </source>
</evidence>
<dbReference type="InterPro" id="IPR001952">
    <property type="entry name" value="Alkaline_phosphatase"/>
</dbReference>
<dbReference type="PANTHER" id="PTHR11596">
    <property type="entry name" value="ALKALINE PHOSPHATASE"/>
    <property type="match status" value="1"/>
</dbReference>
<keyword evidence="3 8" id="KW-0479">Metal-binding</keyword>
<dbReference type="GO" id="GO:0046872">
    <property type="term" value="F:metal ion binding"/>
    <property type="evidence" value="ECO:0007669"/>
    <property type="project" value="UniProtKB-KW"/>
</dbReference>
<evidence type="ECO:0000313" key="10">
    <source>
        <dbReference type="EMBL" id="NEU68373.1"/>
    </source>
</evidence>
<feature type="binding site" evidence="8">
    <location>
        <position position="296"/>
    </location>
    <ligand>
        <name>Mg(2+)</name>
        <dbReference type="ChEBI" id="CHEBI:18420"/>
    </ligand>
</feature>
<dbReference type="CDD" id="cd08577">
    <property type="entry name" value="PI-PLCc_GDPD_SF_unchar3"/>
    <property type="match status" value="1"/>
</dbReference>
<name>A0A6M0IN78_9BACT</name>
<dbReference type="SMART" id="SM00098">
    <property type="entry name" value="alkPPc"/>
    <property type="match status" value="1"/>
</dbReference>
<evidence type="ECO:0000256" key="7">
    <source>
        <dbReference type="PIRSR" id="PIRSR601952-1"/>
    </source>
</evidence>
<keyword evidence="6 8" id="KW-0460">Magnesium</keyword>
<gene>
    <name evidence="10" type="ORF">GK091_15890</name>
</gene>
<feature type="active site" description="Phosphoserine intermediate" evidence="7">
    <location>
        <position position="337"/>
    </location>
</feature>
<dbReference type="InterPro" id="IPR017946">
    <property type="entry name" value="PLC-like_Pdiesterase_TIM-brl"/>
</dbReference>
<keyword evidence="4" id="KW-0378">Hydrolase</keyword>
<organism evidence="10 11">
    <name type="scientific">Spirosoma agri</name>
    <dbReference type="NCBI Taxonomy" id="1987381"/>
    <lineage>
        <taxon>Bacteria</taxon>
        <taxon>Pseudomonadati</taxon>
        <taxon>Bacteroidota</taxon>
        <taxon>Cytophagia</taxon>
        <taxon>Cytophagales</taxon>
        <taxon>Cytophagaceae</taxon>
        <taxon>Spirosoma</taxon>
    </lineage>
</organism>
<keyword evidence="5 8" id="KW-0862">Zinc</keyword>
<feature type="binding site" evidence="8">
    <location>
        <position position="390"/>
    </location>
    <ligand>
        <name>Mg(2+)</name>
        <dbReference type="ChEBI" id="CHEBI:18420"/>
    </ligand>
</feature>
<evidence type="ECO:0000256" key="3">
    <source>
        <dbReference type="ARBA" id="ARBA00022723"/>
    </source>
</evidence>
<dbReference type="GO" id="GO:0006629">
    <property type="term" value="P:lipid metabolic process"/>
    <property type="evidence" value="ECO:0007669"/>
    <property type="project" value="InterPro"/>
</dbReference>
<accession>A0A6M0IN78</accession>
<dbReference type="PROSITE" id="PS00123">
    <property type="entry name" value="ALKALINE_PHOSPHATASE"/>
    <property type="match status" value="1"/>
</dbReference>
<dbReference type="SUPFAM" id="SSF51695">
    <property type="entry name" value="PLC-like phosphodiesterases"/>
    <property type="match status" value="1"/>
</dbReference>
<dbReference type="RefSeq" id="WP_164040156.1">
    <property type="nucleotide sequence ID" value="NZ_JAAGNZ010000001.1"/>
</dbReference>
<proteinExistence type="inferred from homology"/>
<dbReference type="GO" id="GO:0004035">
    <property type="term" value="F:alkaline phosphatase activity"/>
    <property type="evidence" value="ECO:0007669"/>
    <property type="project" value="TreeGrafter"/>
</dbReference>
<keyword evidence="11" id="KW-1185">Reference proteome</keyword>
<comment type="cofactor">
    <cofactor evidence="8">
        <name>Zn(2+)</name>
        <dbReference type="ChEBI" id="CHEBI:29105"/>
    </cofactor>
    <text evidence="8">Binds 2 Zn(2+) ions.</text>
</comment>
<dbReference type="AlphaFoldDB" id="A0A6M0IN78"/>
<feature type="binding site" evidence="8">
    <location>
        <position position="546"/>
    </location>
    <ligand>
        <name>Zn(2+)</name>
        <dbReference type="ChEBI" id="CHEBI:29105"/>
        <label>2</label>
    </ligand>
</feature>
<evidence type="ECO:0000313" key="11">
    <source>
        <dbReference type="Proteomes" id="UP000477386"/>
    </source>
</evidence>
<dbReference type="Pfam" id="PF13653">
    <property type="entry name" value="GDPD_2"/>
    <property type="match status" value="1"/>
</dbReference>
<dbReference type="Proteomes" id="UP000477386">
    <property type="component" value="Unassembled WGS sequence"/>
</dbReference>
<evidence type="ECO:0000256" key="8">
    <source>
        <dbReference type="PIRSR" id="PIRSR601952-2"/>
    </source>
</evidence>
<comment type="caution">
    <text evidence="10">The sequence shown here is derived from an EMBL/GenBank/DDBJ whole genome shotgun (WGS) entry which is preliminary data.</text>
</comment>
<feature type="binding site" evidence="8">
    <location>
        <position position="296"/>
    </location>
    <ligand>
        <name>Zn(2+)</name>
        <dbReference type="ChEBI" id="CHEBI:29105"/>
        <label>2</label>
    </ligand>
</feature>
<dbReference type="PRINTS" id="PR00113">
    <property type="entry name" value="ALKPHPHTASE"/>
</dbReference>
<comment type="cofactor">
    <cofactor evidence="8">
        <name>Mg(2+)</name>
        <dbReference type="ChEBI" id="CHEBI:18420"/>
    </cofactor>
    <text evidence="8">Binds 1 Mg(2+) ion.</text>
</comment>
<comment type="similarity">
    <text evidence="1 9">Belongs to the alkaline phosphatase family.</text>
</comment>
<feature type="binding site" evidence="8">
    <location>
        <position position="388"/>
    </location>
    <ligand>
        <name>Mg(2+)</name>
        <dbReference type="ChEBI" id="CHEBI:18420"/>
    </ligand>
</feature>